<dbReference type="AlphaFoldDB" id="A0A2W1BWW2"/>
<name>A0A2W1BWW2_HELAM</name>
<dbReference type="OrthoDB" id="8188508at2759"/>
<sequence>MMKILTPYIIFITSYFVGVGSNRAPTHLLVTRVGACYDPQETIVKVSELSVTTESYNSKLSGVINITEDIGIGWKIKATMQKCVDIRNIDTCDFFKSFFVVNNGCSADEVHQNLYNVLFNYTRPKIQCPIRADVLYRNIFTSTLREKS</sequence>
<gene>
    <name evidence="1" type="primary">HaOG203534</name>
    <name evidence="1" type="ORF">B5X24_HaOG203534</name>
</gene>
<dbReference type="Proteomes" id="UP000249218">
    <property type="component" value="Unassembled WGS sequence"/>
</dbReference>
<reference evidence="1 2" key="1">
    <citation type="journal article" date="2017" name="BMC Biol.">
        <title>Genomic innovations, transcriptional plasticity and gene loss underlying the evolution and divergence of two highly polyphagous and invasive Helicoverpa pest species.</title>
        <authorList>
            <person name="Pearce S.L."/>
            <person name="Clarke D.F."/>
            <person name="East P.D."/>
            <person name="Elfekih S."/>
            <person name="Gordon K.H."/>
            <person name="Jermiin L.S."/>
            <person name="McGaughran A."/>
            <person name="Oakeshott J.G."/>
            <person name="Papanikolaou A."/>
            <person name="Perera O.P."/>
            <person name="Rane R.V."/>
            <person name="Richards S."/>
            <person name="Tay W.T."/>
            <person name="Walsh T.K."/>
            <person name="Anderson A."/>
            <person name="Anderson C.J."/>
            <person name="Asgari S."/>
            <person name="Board P.G."/>
            <person name="Bretschneider A."/>
            <person name="Campbell P.M."/>
            <person name="Chertemps T."/>
            <person name="Christeller J.T."/>
            <person name="Coppin C.W."/>
            <person name="Downes S.J."/>
            <person name="Duan G."/>
            <person name="Farnsworth C.A."/>
            <person name="Good R.T."/>
            <person name="Han L.B."/>
            <person name="Han Y.C."/>
            <person name="Hatje K."/>
            <person name="Horne I."/>
            <person name="Huang Y.P."/>
            <person name="Hughes D.S."/>
            <person name="Jacquin-Joly E."/>
            <person name="James W."/>
            <person name="Jhangiani S."/>
            <person name="Kollmar M."/>
            <person name="Kuwar S.S."/>
            <person name="Li S."/>
            <person name="Liu N.Y."/>
            <person name="Maibeche M.T."/>
            <person name="Miller J.R."/>
            <person name="Montagne N."/>
            <person name="Perry T."/>
            <person name="Qu J."/>
            <person name="Song S.V."/>
            <person name="Sutton G.G."/>
            <person name="Vogel H."/>
            <person name="Walenz B.P."/>
            <person name="Xu W."/>
            <person name="Zhang H.J."/>
            <person name="Zou Z."/>
            <person name="Batterham P."/>
            <person name="Edwards O.R."/>
            <person name="Feyereisen R."/>
            <person name="Gibbs R.A."/>
            <person name="Heckel D.G."/>
            <person name="McGrath A."/>
            <person name="Robin C."/>
            <person name="Scherer S.E."/>
            <person name="Worley K.C."/>
            <person name="Wu Y.D."/>
        </authorList>
    </citation>
    <scope>NUCLEOTIDE SEQUENCE [LARGE SCALE GENOMIC DNA]</scope>
    <source>
        <strain evidence="1">Harm_GR_Male_#8</strain>
        <tissue evidence="1">Whole organism</tissue>
    </source>
</reference>
<accession>A0A2W1BWW2</accession>
<protein>
    <submittedName>
        <fullName evidence="1">Uncharacterized protein</fullName>
    </submittedName>
</protein>
<keyword evidence="2" id="KW-1185">Reference proteome</keyword>
<evidence type="ECO:0000313" key="1">
    <source>
        <dbReference type="EMBL" id="PZC77300.1"/>
    </source>
</evidence>
<evidence type="ECO:0000313" key="2">
    <source>
        <dbReference type="Proteomes" id="UP000249218"/>
    </source>
</evidence>
<organism evidence="1 2">
    <name type="scientific">Helicoverpa armigera</name>
    <name type="common">Cotton bollworm</name>
    <name type="synonym">Heliothis armigera</name>
    <dbReference type="NCBI Taxonomy" id="29058"/>
    <lineage>
        <taxon>Eukaryota</taxon>
        <taxon>Metazoa</taxon>
        <taxon>Ecdysozoa</taxon>
        <taxon>Arthropoda</taxon>
        <taxon>Hexapoda</taxon>
        <taxon>Insecta</taxon>
        <taxon>Pterygota</taxon>
        <taxon>Neoptera</taxon>
        <taxon>Endopterygota</taxon>
        <taxon>Lepidoptera</taxon>
        <taxon>Glossata</taxon>
        <taxon>Ditrysia</taxon>
        <taxon>Noctuoidea</taxon>
        <taxon>Noctuidae</taxon>
        <taxon>Heliothinae</taxon>
        <taxon>Helicoverpa</taxon>
    </lineage>
</organism>
<dbReference type="EMBL" id="KZ149932">
    <property type="protein sequence ID" value="PZC77300.1"/>
    <property type="molecule type" value="Genomic_DNA"/>
</dbReference>
<proteinExistence type="predicted"/>